<reference evidence="2 3" key="1">
    <citation type="journal article" date="2020" name="Mol. Biol. Evol.">
        <title>Distinct Expression and Methylation Patterns for Genes with Different Fates following a Single Whole-Genome Duplication in Flowering Plants.</title>
        <authorList>
            <person name="Shi T."/>
            <person name="Rahmani R.S."/>
            <person name="Gugger P.F."/>
            <person name="Wang M."/>
            <person name="Li H."/>
            <person name="Zhang Y."/>
            <person name="Li Z."/>
            <person name="Wang Q."/>
            <person name="Van de Peer Y."/>
            <person name="Marchal K."/>
            <person name="Chen J."/>
        </authorList>
    </citation>
    <scope>NUCLEOTIDE SEQUENCE [LARGE SCALE GENOMIC DNA]</scope>
    <source>
        <tissue evidence="2">Leaf</tissue>
    </source>
</reference>
<evidence type="ECO:0000256" key="1">
    <source>
        <dbReference type="SAM" id="SignalP"/>
    </source>
</evidence>
<dbReference type="EMBL" id="DUZY01000005">
    <property type="protein sequence ID" value="DAD40641.1"/>
    <property type="molecule type" value="Genomic_DNA"/>
</dbReference>
<gene>
    <name evidence="2" type="ORF">HUJ06_014964</name>
</gene>
<proteinExistence type="predicted"/>
<evidence type="ECO:0000313" key="3">
    <source>
        <dbReference type="Proteomes" id="UP000607653"/>
    </source>
</evidence>
<protein>
    <recommendedName>
        <fullName evidence="4">Secreted protein</fullName>
    </recommendedName>
</protein>
<feature type="signal peptide" evidence="1">
    <location>
        <begin position="1"/>
        <end position="19"/>
    </location>
</feature>
<sequence length="131" mass="14536">MSCVRFFFFVCFVISSYFSSECSLYAVQLLPVFRKLCSLHGCDRSNLSRRPMLISDPSLPGSSVEQKFLNSESSKHERCLPKLGDTVEGLSSTLENGVASSSGLPAASRGKGKAVSRMSKLKKKYWCFMPF</sequence>
<dbReference type="AlphaFoldDB" id="A0A822ZAF8"/>
<feature type="chain" id="PRO_5032797799" description="Secreted protein" evidence="1">
    <location>
        <begin position="20"/>
        <end position="131"/>
    </location>
</feature>
<organism evidence="2 3">
    <name type="scientific">Nelumbo nucifera</name>
    <name type="common">Sacred lotus</name>
    <dbReference type="NCBI Taxonomy" id="4432"/>
    <lineage>
        <taxon>Eukaryota</taxon>
        <taxon>Viridiplantae</taxon>
        <taxon>Streptophyta</taxon>
        <taxon>Embryophyta</taxon>
        <taxon>Tracheophyta</taxon>
        <taxon>Spermatophyta</taxon>
        <taxon>Magnoliopsida</taxon>
        <taxon>Proteales</taxon>
        <taxon>Nelumbonaceae</taxon>
        <taxon>Nelumbo</taxon>
    </lineage>
</organism>
<evidence type="ECO:0008006" key="4">
    <source>
        <dbReference type="Google" id="ProtNLM"/>
    </source>
</evidence>
<keyword evidence="3" id="KW-1185">Reference proteome</keyword>
<name>A0A822ZAF8_NELNU</name>
<dbReference type="Proteomes" id="UP000607653">
    <property type="component" value="Unassembled WGS sequence"/>
</dbReference>
<comment type="caution">
    <text evidence="2">The sequence shown here is derived from an EMBL/GenBank/DDBJ whole genome shotgun (WGS) entry which is preliminary data.</text>
</comment>
<evidence type="ECO:0000313" key="2">
    <source>
        <dbReference type="EMBL" id="DAD40641.1"/>
    </source>
</evidence>
<keyword evidence="1" id="KW-0732">Signal</keyword>
<accession>A0A822ZAF8</accession>